<name>A0A1L6J8T6_9SPHN</name>
<dbReference type="PANTHER" id="PTHR12147:SF26">
    <property type="entry name" value="PEPTIDASE M28 DOMAIN-CONTAINING PROTEIN"/>
    <property type="match status" value="1"/>
</dbReference>
<dbReference type="EMBL" id="QQWO01000012">
    <property type="protein sequence ID" value="RSV01478.1"/>
    <property type="molecule type" value="Genomic_DNA"/>
</dbReference>
<dbReference type="Proteomes" id="UP000286681">
    <property type="component" value="Unassembled WGS sequence"/>
</dbReference>
<dbReference type="GO" id="GO:0006508">
    <property type="term" value="P:proteolysis"/>
    <property type="evidence" value="ECO:0007669"/>
    <property type="project" value="InterPro"/>
</dbReference>
<dbReference type="RefSeq" id="WP_075151232.1">
    <property type="nucleotide sequence ID" value="NZ_CP018820.1"/>
</dbReference>
<keyword evidence="5" id="KW-1185">Reference proteome</keyword>
<proteinExistence type="predicted"/>
<dbReference type="Gene3D" id="3.40.630.10">
    <property type="entry name" value="Zn peptidases"/>
    <property type="match status" value="1"/>
</dbReference>
<dbReference type="GO" id="GO:0008235">
    <property type="term" value="F:metalloexopeptidase activity"/>
    <property type="evidence" value="ECO:0007669"/>
    <property type="project" value="InterPro"/>
</dbReference>
<evidence type="ECO:0000313" key="3">
    <source>
        <dbReference type="EMBL" id="APR52371.1"/>
    </source>
</evidence>
<sequence length="548" mass="58485">MIRQLFAAALLAAASPLAAQTAADDPAFSSDQMRAHVEFLADDLLEGRDAGTRGYDIAALYVASRFDALGLKPGGSKGWYQPIDFARARFRKDAPATVTIGGTAFQNGVDVMMTAHAREPDQLLAADAVFVGYGLDSPTHGFDDYSGLDVRGKFVVLLSGVPEGRTSSEIAAHLGSEKARMAERRGAVGVITIPTRAFLASTPWKRLAGYSASSRYVWIGKDGKPWSAAPEIRAAAYAHGPAAEALFAGARMNLKRVLDAAARKGAMPRGFALKAPVRIERHSMVEKISSANVVGIIPGADPELAKQVVMITAHLDHDGVDPKLEGDKIYNGAMDNAAGIATMLEVARAFAEGKDKPKRTVMFAAVTAEEDGLLGSQYLAKHPLVPAGGRVAGVVNLDMPVLTYDFSDVIAFGGEHSTLGPIAERAVARAGIKVSPDPMPEQGIFTRSDHYSFVVEGIPSIMLATGFAGEGREKFMNFLTKTYHRPNDDLGQAFNWQAGARFARINYLIAREIADGAEAPRWFAGDFFGNTFAPTAPRAPAPVRPKAK</sequence>
<accession>A0A1L6J8T6</accession>
<evidence type="ECO:0000313" key="6">
    <source>
        <dbReference type="Proteomes" id="UP000286681"/>
    </source>
</evidence>
<reference evidence="3" key="1">
    <citation type="submission" date="2016-12" db="EMBL/GenBank/DDBJ databases">
        <title>Whole genome sequencing of Sphingomonas koreensis.</title>
        <authorList>
            <person name="Conlan S."/>
            <person name="Thomas P.J."/>
            <person name="Mullikin J."/>
            <person name="Palmore T.N."/>
            <person name="Frank K.M."/>
            <person name="Segre J.A."/>
        </authorList>
    </citation>
    <scope>NUCLEOTIDE SEQUENCE</scope>
    <source>
        <strain evidence="3">ABOJV</strain>
    </source>
</reference>
<feature type="signal peptide" evidence="1">
    <location>
        <begin position="1"/>
        <end position="19"/>
    </location>
</feature>
<reference evidence="4 6" key="3">
    <citation type="submission" date="2018-07" db="EMBL/GenBank/DDBJ databases">
        <title>Genomic and Epidemiologic Investigation of an Indolent Hospital Outbreak.</title>
        <authorList>
            <person name="Johnson R.C."/>
            <person name="Deming C."/>
            <person name="Conlan S."/>
            <person name="Zellmer C.J."/>
            <person name="Michelin A.V."/>
            <person name="Lee-Lin S."/>
            <person name="Thomas P.J."/>
            <person name="Park M."/>
            <person name="Weingarten R.A."/>
            <person name="Less J."/>
            <person name="Dekker J.P."/>
            <person name="Frank K.M."/>
            <person name="Musser K.A."/>
            <person name="Mcquiston J.R."/>
            <person name="Henderson D.K."/>
            <person name="Lau A.F."/>
            <person name="Palmore T.N."/>
            <person name="Segre J.A."/>
        </authorList>
    </citation>
    <scope>NUCLEOTIDE SEQUENCE [LARGE SCALE GENOMIC DNA]</scope>
    <source>
        <strain evidence="4 6">SK-NIH.Env10_0317</strain>
    </source>
</reference>
<dbReference type="Pfam" id="PF04389">
    <property type="entry name" value="Peptidase_M28"/>
    <property type="match status" value="1"/>
</dbReference>
<dbReference type="CDD" id="cd04820">
    <property type="entry name" value="PA_M28_1_1"/>
    <property type="match status" value="1"/>
</dbReference>
<dbReference type="SUPFAM" id="SSF52025">
    <property type="entry name" value="PA domain"/>
    <property type="match status" value="1"/>
</dbReference>
<dbReference type="InterPro" id="IPR007484">
    <property type="entry name" value="Peptidase_M28"/>
</dbReference>
<dbReference type="EMBL" id="CP018820">
    <property type="protein sequence ID" value="APR52371.1"/>
    <property type="molecule type" value="Genomic_DNA"/>
</dbReference>
<evidence type="ECO:0000313" key="5">
    <source>
        <dbReference type="Proteomes" id="UP000185161"/>
    </source>
</evidence>
<dbReference type="STRING" id="93064.BRX40_07950"/>
<feature type="chain" id="PRO_5041797848" evidence="1">
    <location>
        <begin position="20"/>
        <end position="548"/>
    </location>
</feature>
<evidence type="ECO:0000259" key="2">
    <source>
        <dbReference type="Pfam" id="PF04389"/>
    </source>
</evidence>
<dbReference type="Proteomes" id="UP000185161">
    <property type="component" value="Chromosome"/>
</dbReference>
<evidence type="ECO:0000256" key="1">
    <source>
        <dbReference type="SAM" id="SignalP"/>
    </source>
</evidence>
<reference evidence="5" key="2">
    <citation type="submission" date="2016-12" db="EMBL/GenBank/DDBJ databases">
        <title>Whole genome sequencing of Sphingomonas sp. ABOJV.</title>
        <authorList>
            <person name="Conlan S."/>
            <person name="Thomas P.J."/>
            <person name="Mullikin J."/>
            <person name="Palmore T.N."/>
            <person name="Frank K.M."/>
            <person name="Segre J.A."/>
        </authorList>
    </citation>
    <scope>NUCLEOTIDE SEQUENCE [LARGE SCALE GENOMIC DNA]</scope>
    <source>
        <strain evidence="5">ABOJV</strain>
    </source>
</reference>
<organism evidence="3 5">
    <name type="scientific">Sphingomonas koreensis</name>
    <dbReference type="NCBI Taxonomy" id="93064"/>
    <lineage>
        <taxon>Bacteria</taxon>
        <taxon>Pseudomonadati</taxon>
        <taxon>Pseudomonadota</taxon>
        <taxon>Alphaproteobacteria</taxon>
        <taxon>Sphingomonadales</taxon>
        <taxon>Sphingomonadaceae</taxon>
        <taxon>Sphingomonas</taxon>
    </lineage>
</organism>
<dbReference type="KEGG" id="skr:BRX40_07950"/>
<evidence type="ECO:0000313" key="4">
    <source>
        <dbReference type="EMBL" id="RSV01478.1"/>
    </source>
</evidence>
<dbReference type="GeneID" id="44132487"/>
<dbReference type="SUPFAM" id="SSF53187">
    <property type="entry name" value="Zn-dependent exopeptidases"/>
    <property type="match status" value="1"/>
</dbReference>
<dbReference type="Gene3D" id="3.50.30.30">
    <property type="match status" value="1"/>
</dbReference>
<dbReference type="AlphaFoldDB" id="A0A1L6J8T6"/>
<gene>
    <name evidence="3" type="ORF">BRX40_07950</name>
    <name evidence="4" type="ORF">CA257_14920</name>
</gene>
<dbReference type="OrthoDB" id="9778250at2"/>
<keyword evidence="1" id="KW-0732">Signal</keyword>
<dbReference type="InterPro" id="IPR045175">
    <property type="entry name" value="M28_fam"/>
</dbReference>
<dbReference type="PANTHER" id="PTHR12147">
    <property type="entry name" value="METALLOPEPTIDASE M28 FAMILY MEMBER"/>
    <property type="match status" value="1"/>
</dbReference>
<protein>
    <submittedName>
        <fullName evidence="4">M20/M25/M40 family metallo-hydrolase</fullName>
    </submittedName>
    <submittedName>
        <fullName evidence="3">Peptidase M28</fullName>
    </submittedName>
</protein>
<feature type="domain" description="Peptidase M28" evidence="2">
    <location>
        <begin position="292"/>
        <end position="505"/>
    </location>
</feature>
<dbReference type="InterPro" id="IPR046450">
    <property type="entry name" value="PA_dom_sf"/>
</dbReference>